<evidence type="ECO:0000313" key="2">
    <source>
        <dbReference type="Proteomes" id="UP000054107"/>
    </source>
</evidence>
<dbReference type="Proteomes" id="UP000054107">
    <property type="component" value="Unassembled WGS sequence"/>
</dbReference>
<dbReference type="OrthoDB" id="10583807at2759"/>
<evidence type="ECO:0000313" key="1">
    <source>
        <dbReference type="EMBL" id="CEP10970.1"/>
    </source>
</evidence>
<protein>
    <submittedName>
        <fullName evidence="1">Uncharacterized protein</fullName>
    </submittedName>
</protein>
<accession>A0A0B7N673</accession>
<keyword evidence="2" id="KW-1185">Reference proteome</keyword>
<dbReference type="EMBL" id="LN725615">
    <property type="protein sequence ID" value="CEP10970.1"/>
    <property type="molecule type" value="Genomic_DNA"/>
</dbReference>
<dbReference type="AlphaFoldDB" id="A0A0B7N673"/>
<sequence>MVQIVTGPPEKVVAFLNECVFKKTYTKDVTIGADVRTQVSLRVDNSPGPSNRLIDLTENAPMNKSGKAKKLQVPIGIEAVNQYKKPLMALHEFQVITRDVTWPSPKVTKEVKNIIKQYGTNLVYDKFKQILIELPIA</sequence>
<gene>
    <name evidence="1" type="primary">PARPA_04769.1 scaffold 15639</name>
</gene>
<dbReference type="STRING" id="35722.A0A0B7N673"/>
<proteinExistence type="predicted"/>
<reference evidence="1 2" key="1">
    <citation type="submission" date="2014-09" db="EMBL/GenBank/DDBJ databases">
        <authorList>
            <person name="Ellenberger Sabrina"/>
        </authorList>
    </citation>
    <scope>NUCLEOTIDE SEQUENCE [LARGE SCALE GENOMIC DNA]</scope>
    <source>
        <strain evidence="1 2">CBS 412.66</strain>
    </source>
</reference>
<name>A0A0B7N673_9FUNG</name>
<organism evidence="1 2">
    <name type="scientific">Parasitella parasitica</name>
    <dbReference type="NCBI Taxonomy" id="35722"/>
    <lineage>
        <taxon>Eukaryota</taxon>
        <taxon>Fungi</taxon>
        <taxon>Fungi incertae sedis</taxon>
        <taxon>Mucoromycota</taxon>
        <taxon>Mucoromycotina</taxon>
        <taxon>Mucoromycetes</taxon>
        <taxon>Mucorales</taxon>
        <taxon>Mucorineae</taxon>
        <taxon>Mucoraceae</taxon>
        <taxon>Parasitella</taxon>
    </lineage>
</organism>